<dbReference type="Gene3D" id="3.90.1570.10">
    <property type="entry name" value="tt1808, chain A"/>
    <property type="match status" value="1"/>
</dbReference>
<accession>A0ABQ2F5C7</accession>
<protein>
    <recommendedName>
        <fullName evidence="1">Putative restriction endonuclease domain-containing protein</fullName>
    </recommendedName>
</protein>
<dbReference type="InterPro" id="IPR011335">
    <property type="entry name" value="Restrct_endonuc-II-like"/>
</dbReference>
<dbReference type="PANTHER" id="PTHR35400">
    <property type="entry name" value="SLR1083 PROTEIN"/>
    <property type="match status" value="1"/>
</dbReference>
<dbReference type="InterPro" id="IPR012296">
    <property type="entry name" value="Nuclease_put_TT1808"/>
</dbReference>
<sequence>MTGMQLLTDRADAFRVGRAEFEAIRDRPSDPDRYELLDGEVLVTPAPSPVHQEVVSELTALLRPLVPPHWSVLSGPLDVELATGEGDTVLQPDLLIAHRGRLTATGHDGAPVLVVEILSPTTWQRDLGGKMAAYARAGVQHYWVVAPTTPSVTVYELGEEGTYVERHHAEGDQQVDVAAPVQVMLNPKRLTGD</sequence>
<organism evidence="2 3">
    <name type="scientific">Ornithinimicrobium pekingense</name>
    <dbReference type="NCBI Taxonomy" id="384677"/>
    <lineage>
        <taxon>Bacteria</taxon>
        <taxon>Bacillati</taxon>
        <taxon>Actinomycetota</taxon>
        <taxon>Actinomycetes</taxon>
        <taxon>Micrococcales</taxon>
        <taxon>Ornithinimicrobiaceae</taxon>
        <taxon>Ornithinimicrobium</taxon>
    </lineage>
</organism>
<dbReference type="PANTHER" id="PTHR35400:SF3">
    <property type="entry name" value="SLL1072 PROTEIN"/>
    <property type="match status" value="1"/>
</dbReference>
<dbReference type="InterPro" id="IPR008538">
    <property type="entry name" value="Uma2"/>
</dbReference>
<comment type="caution">
    <text evidence="2">The sequence shown here is derived from an EMBL/GenBank/DDBJ whole genome shotgun (WGS) entry which is preliminary data.</text>
</comment>
<keyword evidence="3" id="KW-1185">Reference proteome</keyword>
<evidence type="ECO:0000313" key="2">
    <source>
        <dbReference type="EMBL" id="GGK60652.1"/>
    </source>
</evidence>
<name>A0ABQ2F5C7_9MICO</name>
<feature type="domain" description="Putative restriction endonuclease" evidence="1">
    <location>
        <begin position="20"/>
        <end position="178"/>
    </location>
</feature>
<dbReference type="EMBL" id="BMLB01000001">
    <property type="protein sequence ID" value="GGK60652.1"/>
    <property type="molecule type" value="Genomic_DNA"/>
</dbReference>
<dbReference type="Pfam" id="PF05685">
    <property type="entry name" value="Uma2"/>
    <property type="match status" value="1"/>
</dbReference>
<evidence type="ECO:0000313" key="3">
    <source>
        <dbReference type="Proteomes" id="UP000662111"/>
    </source>
</evidence>
<proteinExistence type="predicted"/>
<dbReference type="CDD" id="cd06260">
    <property type="entry name" value="DUF820-like"/>
    <property type="match status" value="1"/>
</dbReference>
<reference evidence="3" key="1">
    <citation type="journal article" date="2019" name="Int. J. Syst. Evol. Microbiol.">
        <title>The Global Catalogue of Microorganisms (GCM) 10K type strain sequencing project: providing services to taxonomists for standard genome sequencing and annotation.</title>
        <authorList>
            <consortium name="The Broad Institute Genomics Platform"/>
            <consortium name="The Broad Institute Genome Sequencing Center for Infectious Disease"/>
            <person name="Wu L."/>
            <person name="Ma J."/>
        </authorList>
    </citation>
    <scope>NUCLEOTIDE SEQUENCE [LARGE SCALE GENOMIC DNA]</scope>
    <source>
        <strain evidence="3">CGMCC 1.5362</strain>
    </source>
</reference>
<evidence type="ECO:0000259" key="1">
    <source>
        <dbReference type="Pfam" id="PF05685"/>
    </source>
</evidence>
<dbReference type="SUPFAM" id="SSF52980">
    <property type="entry name" value="Restriction endonuclease-like"/>
    <property type="match status" value="1"/>
</dbReference>
<gene>
    <name evidence="2" type="ORF">GCM10011509_06220</name>
</gene>
<dbReference type="Proteomes" id="UP000662111">
    <property type="component" value="Unassembled WGS sequence"/>
</dbReference>